<evidence type="ECO:0000256" key="1">
    <source>
        <dbReference type="ARBA" id="ARBA00001954"/>
    </source>
</evidence>
<keyword evidence="3" id="KW-0479">Metal-binding</keyword>
<evidence type="ECO:0000313" key="11">
    <source>
        <dbReference type="Proteomes" id="UP001213681"/>
    </source>
</evidence>
<reference evidence="10" key="1">
    <citation type="submission" date="2022-12" db="EMBL/GenBank/DDBJ databases">
        <authorList>
            <person name="Petersen C."/>
        </authorList>
    </citation>
    <scope>NUCLEOTIDE SEQUENCE</scope>
    <source>
        <strain evidence="10">IBT 16125</strain>
    </source>
</reference>
<reference evidence="10" key="2">
    <citation type="journal article" date="2023" name="IMA Fungus">
        <title>Comparative genomic study of the Penicillium genus elucidates a diverse pangenome and 15 lateral gene transfer events.</title>
        <authorList>
            <person name="Petersen C."/>
            <person name="Sorensen T."/>
            <person name="Nielsen M.R."/>
            <person name="Sondergaard T.E."/>
            <person name="Sorensen J.L."/>
            <person name="Fitzpatrick D.A."/>
            <person name="Frisvad J.C."/>
            <person name="Nielsen K.L."/>
        </authorList>
    </citation>
    <scope>NUCLEOTIDE SEQUENCE</scope>
    <source>
        <strain evidence="10">IBT 16125</strain>
    </source>
</reference>
<keyword evidence="6" id="KW-0408">Iron</keyword>
<dbReference type="InterPro" id="IPR042098">
    <property type="entry name" value="TauD-like_sf"/>
</dbReference>
<name>A0AAD6C9H4_9EURO</name>
<dbReference type="RefSeq" id="XP_056768041.1">
    <property type="nucleotide sequence ID" value="XM_056907314.1"/>
</dbReference>
<evidence type="ECO:0000256" key="5">
    <source>
        <dbReference type="ARBA" id="ARBA00023002"/>
    </source>
</evidence>
<dbReference type="CDD" id="cd00250">
    <property type="entry name" value="CAS_like"/>
    <property type="match status" value="1"/>
</dbReference>
<evidence type="ECO:0008006" key="12">
    <source>
        <dbReference type="Google" id="ProtNLM"/>
    </source>
</evidence>
<protein>
    <recommendedName>
        <fullName evidence="12">Gamma-butyrobetaine dioxygenase</fullName>
    </recommendedName>
</protein>
<feature type="region of interest" description="Disordered" evidence="7">
    <location>
        <begin position="527"/>
        <end position="553"/>
    </location>
</feature>
<evidence type="ECO:0000259" key="9">
    <source>
        <dbReference type="Pfam" id="PF06155"/>
    </source>
</evidence>
<dbReference type="SUPFAM" id="SSF51197">
    <property type="entry name" value="Clavaminate synthase-like"/>
    <property type="match status" value="1"/>
</dbReference>
<keyword evidence="5" id="KW-0560">Oxidoreductase</keyword>
<gene>
    <name evidence="10" type="ORF">N7458_003932</name>
</gene>
<dbReference type="GeneID" id="81597557"/>
<dbReference type="GO" id="GO:0016706">
    <property type="term" value="F:2-oxoglutarate-dependent dioxygenase activity"/>
    <property type="evidence" value="ECO:0007669"/>
    <property type="project" value="UniProtKB-ARBA"/>
</dbReference>
<dbReference type="Gene3D" id="3.30.2020.30">
    <property type="match status" value="1"/>
</dbReference>
<dbReference type="InterPro" id="IPR003819">
    <property type="entry name" value="TauD/TfdA-like"/>
</dbReference>
<organism evidence="10 11">
    <name type="scientific">Penicillium daleae</name>
    <dbReference type="NCBI Taxonomy" id="63821"/>
    <lineage>
        <taxon>Eukaryota</taxon>
        <taxon>Fungi</taxon>
        <taxon>Dikarya</taxon>
        <taxon>Ascomycota</taxon>
        <taxon>Pezizomycotina</taxon>
        <taxon>Eurotiomycetes</taxon>
        <taxon>Eurotiomycetidae</taxon>
        <taxon>Eurotiales</taxon>
        <taxon>Aspergillaceae</taxon>
        <taxon>Penicillium</taxon>
    </lineage>
</organism>
<evidence type="ECO:0000256" key="6">
    <source>
        <dbReference type="ARBA" id="ARBA00023004"/>
    </source>
</evidence>
<evidence type="ECO:0000256" key="7">
    <source>
        <dbReference type="SAM" id="MobiDB-lite"/>
    </source>
</evidence>
<dbReference type="EMBL" id="JAPVEA010000004">
    <property type="protein sequence ID" value="KAJ5455668.1"/>
    <property type="molecule type" value="Genomic_DNA"/>
</dbReference>
<dbReference type="Proteomes" id="UP001213681">
    <property type="component" value="Unassembled WGS sequence"/>
</dbReference>
<dbReference type="PANTHER" id="PTHR10696">
    <property type="entry name" value="GAMMA-BUTYROBETAINE HYDROXYLASE-RELATED"/>
    <property type="match status" value="1"/>
</dbReference>
<comment type="caution">
    <text evidence="10">The sequence shown here is derived from an EMBL/GenBank/DDBJ whole genome shotgun (WGS) entry which is preliminary data.</text>
</comment>
<dbReference type="InterPro" id="IPR038492">
    <property type="entry name" value="GBBH-like_N_sf"/>
</dbReference>
<dbReference type="Pfam" id="PF06155">
    <property type="entry name" value="GBBH-like_N"/>
    <property type="match status" value="1"/>
</dbReference>
<dbReference type="PANTHER" id="PTHR10696:SF25">
    <property type="entry name" value="OXIDOREDUCTASE AIM17-RELATED"/>
    <property type="match status" value="1"/>
</dbReference>
<evidence type="ECO:0000259" key="8">
    <source>
        <dbReference type="Pfam" id="PF02668"/>
    </source>
</evidence>
<keyword evidence="11" id="KW-1185">Reference proteome</keyword>
<evidence type="ECO:0000313" key="10">
    <source>
        <dbReference type="EMBL" id="KAJ5455668.1"/>
    </source>
</evidence>
<dbReference type="GO" id="GO:0005739">
    <property type="term" value="C:mitochondrion"/>
    <property type="evidence" value="ECO:0007669"/>
    <property type="project" value="TreeGrafter"/>
</dbReference>
<comment type="similarity">
    <text evidence="2">Belongs to the gamma-BBH/TMLD family.</text>
</comment>
<dbReference type="Pfam" id="PF02668">
    <property type="entry name" value="TauD"/>
    <property type="match status" value="1"/>
</dbReference>
<dbReference type="GO" id="GO:0046872">
    <property type="term" value="F:metal ion binding"/>
    <property type="evidence" value="ECO:0007669"/>
    <property type="project" value="UniProtKB-KW"/>
</dbReference>
<keyword evidence="4" id="KW-0223">Dioxygenase</keyword>
<sequence>MRPASLAAARRISRGLAGPARRSFVTSVRRSQSEQDAMARLTNNAVLLDAIKTGRLVERDGKPVTVSRVRRAASNGQPEALIRMEIMKPAEAYLHPDKLVLWVADQGRTILPFYYLRDLCKCPKCVDPHSKQRSFRTSDIPKGVYPRLVRWDGTHLEVTWANDIAGYGKDHTSRWNIKYLKNPILDPHEQTSPNMKPLRWTSNLMSRLQHWVSYEDYMKDDAKFAAAMRNLSRLGLIFVKDIPDSREMVAKIATRMGPLRNTFYGETWDVKTVPQAKNVAYTNQFLGFHMDLMYMNEPPGYQLLHCLENSCDGGESLFADTFRAANIMKSELPTEYKALSRRHLGYEYAHDEHKYHNTRPVFQLDPKTNELRYVNYSPPFQSALPEYEGKAGSGTVGYVDLKRALTHFIKIMEAQHSVFQLKLNPGECVIFNNRRIVHARNKFNTSSGSRWLAGAYVDEDALLSRYAVCRENEAITWKAADPFVGLEGVRREIAETSAYEAQLALAEVRLREGQKFVREAGPLGEVGKALEGQEREPEPIEQSKVSELGNPTL</sequence>
<dbReference type="InterPro" id="IPR010376">
    <property type="entry name" value="GBBH-like_N"/>
</dbReference>
<feature type="compositionally biased region" description="Polar residues" evidence="7">
    <location>
        <begin position="543"/>
        <end position="553"/>
    </location>
</feature>
<dbReference type="AlphaFoldDB" id="A0AAD6C9H4"/>
<proteinExistence type="inferred from homology"/>
<evidence type="ECO:0000256" key="2">
    <source>
        <dbReference type="ARBA" id="ARBA00008654"/>
    </source>
</evidence>
<dbReference type="GO" id="GO:0045329">
    <property type="term" value="P:carnitine biosynthetic process"/>
    <property type="evidence" value="ECO:0007669"/>
    <property type="project" value="TreeGrafter"/>
</dbReference>
<feature type="domain" description="TauD/TfdA-like" evidence="8">
    <location>
        <begin position="212"/>
        <end position="456"/>
    </location>
</feature>
<dbReference type="InterPro" id="IPR050411">
    <property type="entry name" value="AlphaKG_dependent_hydroxylases"/>
</dbReference>
<dbReference type="Gene3D" id="3.60.130.10">
    <property type="entry name" value="Clavaminate synthase-like"/>
    <property type="match status" value="1"/>
</dbReference>
<feature type="domain" description="Gamma-butyrobetaine hydroxylase-like N-terminal" evidence="9">
    <location>
        <begin position="104"/>
        <end position="162"/>
    </location>
</feature>
<accession>A0AAD6C9H4</accession>
<evidence type="ECO:0000256" key="4">
    <source>
        <dbReference type="ARBA" id="ARBA00022964"/>
    </source>
</evidence>
<evidence type="ECO:0000256" key="3">
    <source>
        <dbReference type="ARBA" id="ARBA00022723"/>
    </source>
</evidence>
<comment type="cofactor">
    <cofactor evidence="1">
        <name>Fe(2+)</name>
        <dbReference type="ChEBI" id="CHEBI:29033"/>
    </cofactor>
</comment>